<name>A0A382QRD3_9ZZZZ</name>
<protein>
    <submittedName>
        <fullName evidence="1">Uncharacterized protein</fullName>
    </submittedName>
</protein>
<organism evidence="1">
    <name type="scientific">marine metagenome</name>
    <dbReference type="NCBI Taxonomy" id="408172"/>
    <lineage>
        <taxon>unclassified sequences</taxon>
        <taxon>metagenomes</taxon>
        <taxon>ecological metagenomes</taxon>
    </lineage>
</organism>
<evidence type="ECO:0000313" key="1">
    <source>
        <dbReference type="EMBL" id="SVC87478.1"/>
    </source>
</evidence>
<gene>
    <name evidence="1" type="ORF">METZ01_LOCUS340332</name>
</gene>
<proteinExistence type="predicted"/>
<reference evidence="1" key="1">
    <citation type="submission" date="2018-05" db="EMBL/GenBank/DDBJ databases">
        <authorList>
            <person name="Lanie J.A."/>
            <person name="Ng W.-L."/>
            <person name="Kazmierczak K.M."/>
            <person name="Andrzejewski T.M."/>
            <person name="Davidsen T.M."/>
            <person name="Wayne K.J."/>
            <person name="Tettelin H."/>
            <person name="Glass J.I."/>
            <person name="Rusch D."/>
            <person name="Podicherti R."/>
            <person name="Tsui H.-C.T."/>
            <person name="Winkler M.E."/>
        </authorList>
    </citation>
    <scope>NUCLEOTIDE SEQUENCE</scope>
</reference>
<accession>A0A382QRD3</accession>
<sequence>LLKTVHYTPIEWAKDLKVDTWYQTFPL</sequence>
<feature type="non-terminal residue" evidence="1">
    <location>
        <position position="1"/>
    </location>
</feature>
<dbReference type="AlphaFoldDB" id="A0A382QRD3"/>
<dbReference type="EMBL" id="UINC01116027">
    <property type="protein sequence ID" value="SVC87478.1"/>
    <property type="molecule type" value="Genomic_DNA"/>
</dbReference>